<accession>A0ABR3ESY3</accession>
<evidence type="ECO:0000313" key="1">
    <source>
        <dbReference type="EMBL" id="KAL0566018.1"/>
    </source>
</evidence>
<organism evidence="1 2">
    <name type="scientific">Marasmius crinis-equi</name>
    <dbReference type="NCBI Taxonomy" id="585013"/>
    <lineage>
        <taxon>Eukaryota</taxon>
        <taxon>Fungi</taxon>
        <taxon>Dikarya</taxon>
        <taxon>Basidiomycota</taxon>
        <taxon>Agaricomycotina</taxon>
        <taxon>Agaricomycetes</taxon>
        <taxon>Agaricomycetidae</taxon>
        <taxon>Agaricales</taxon>
        <taxon>Marasmiineae</taxon>
        <taxon>Marasmiaceae</taxon>
        <taxon>Marasmius</taxon>
    </lineage>
</organism>
<protein>
    <submittedName>
        <fullName evidence="1">Uncharacterized protein</fullName>
    </submittedName>
</protein>
<comment type="caution">
    <text evidence="1">The sequence shown here is derived from an EMBL/GenBank/DDBJ whole genome shotgun (WGS) entry which is preliminary data.</text>
</comment>
<keyword evidence="2" id="KW-1185">Reference proteome</keyword>
<dbReference type="EMBL" id="JBAHYK010002038">
    <property type="protein sequence ID" value="KAL0566018.1"/>
    <property type="molecule type" value="Genomic_DNA"/>
</dbReference>
<sequence length="243" mass="27193">MAPSNKVAQFLDLKADVDEQEEEREANGAELETFIAPDDYEFDLGTPLQSFVKRSEVCDDTKDAEDLMAFLLRKTRKTNEADTVTNDLLLDITPHVPTAVESEMRGEEYNICHSIAMNSLSWDESPILSIFYCSNRDGYVIVELTRLDLAAQLLVSHSQPEGINMVVLEENKAKTALELPPDPLQRSGTWAGLVCPHFLPSSELFSQYNGDPCLIDEVHWPFAQVLVVPQIKAHNVTLGQEDV</sequence>
<proteinExistence type="predicted"/>
<gene>
    <name evidence="1" type="ORF">V5O48_015997</name>
</gene>
<name>A0ABR3ESY3_9AGAR</name>
<reference evidence="1 2" key="1">
    <citation type="submission" date="2024-02" db="EMBL/GenBank/DDBJ databases">
        <title>A draft genome for the cacao thread blight pathogen Marasmius crinis-equi.</title>
        <authorList>
            <person name="Cohen S.P."/>
            <person name="Baruah I.K."/>
            <person name="Amoako-Attah I."/>
            <person name="Bukari Y."/>
            <person name="Meinhardt L.W."/>
            <person name="Bailey B.A."/>
        </authorList>
    </citation>
    <scope>NUCLEOTIDE SEQUENCE [LARGE SCALE GENOMIC DNA]</scope>
    <source>
        <strain evidence="1 2">GH-76</strain>
    </source>
</reference>
<evidence type="ECO:0000313" key="2">
    <source>
        <dbReference type="Proteomes" id="UP001465976"/>
    </source>
</evidence>
<dbReference type="Proteomes" id="UP001465976">
    <property type="component" value="Unassembled WGS sequence"/>
</dbReference>